<evidence type="ECO:0000256" key="8">
    <source>
        <dbReference type="ARBA" id="ARBA00023136"/>
    </source>
</evidence>
<dbReference type="InterPro" id="IPR011527">
    <property type="entry name" value="ABC1_TM_dom"/>
</dbReference>
<evidence type="ECO:0000256" key="5">
    <source>
        <dbReference type="ARBA" id="ARBA00022801"/>
    </source>
</evidence>
<dbReference type="PROSITE" id="PS50929">
    <property type="entry name" value="ABC_TM1F"/>
    <property type="match status" value="1"/>
</dbReference>
<dbReference type="InterPro" id="IPR036640">
    <property type="entry name" value="ABC1_TM_sf"/>
</dbReference>
<evidence type="ECO:0000259" key="10">
    <source>
        <dbReference type="PROSITE" id="PS50893"/>
    </source>
</evidence>
<feature type="transmembrane region" description="Helical" evidence="9">
    <location>
        <begin position="207"/>
        <end position="224"/>
    </location>
</feature>
<keyword evidence="14" id="KW-1185">Reference proteome</keyword>
<dbReference type="Gene3D" id="3.40.50.300">
    <property type="entry name" value="P-loop containing nucleotide triphosphate hydrolases"/>
    <property type="match status" value="1"/>
</dbReference>
<keyword evidence="5" id="KW-0378">Hydrolase</keyword>
<dbReference type="InterPro" id="IPR005074">
    <property type="entry name" value="Peptidase_C39"/>
</dbReference>
<evidence type="ECO:0000256" key="1">
    <source>
        <dbReference type="ARBA" id="ARBA00004651"/>
    </source>
</evidence>
<comment type="subcellular location">
    <subcellularLocation>
        <location evidence="1">Cell membrane</location>
        <topology evidence="1">Multi-pass membrane protein</topology>
    </subcellularLocation>
</comment>
<evidence type="ECO:0000256" key="9">
    <source>
        <dbReference type="SAM" id="Phobius"/>
    </source>
</evidence>
<dbReference type="SUPFAM" id="SSF52540">
    <property type="entry name" value="P-loop containing nucleoside triphosphate hydrolases"/>
    <property type="match status" value="1"/>
</dbReference>
<dbReference type="CDD" id="cd02421">
    <property type="entry name" value="Peptidase_C39_likeD"/>
    <property type="match status" value="1"/>
</dbReference>
<feature type="transmembrane region" description="Helical" evidence="9">
    <location>
        <begin position="279"/>
        <end position="302"/>
    </location>
</feature>
<proteinExistence type="predicted"/>
<dbReference type="InterPro" id="IPR027417">
    <property type="entry name" value="P-loop_NTPase"/>
</dbReference>
<name>A0ABR9BCW3_9RHOO</name>
<keyword evidence="3 9" id="KW-0812">Transmembrane</keyword>
<evidence type="ECO:0000256" key="6">
    <source>
        <dbReference type="ARBA" id="ARBA00022840"/>
    </source>
</evidence>
<keyword evidence="2" id="KW-1003">Cell membrane</keyword>
<dbReference type="Gene3D" id="1.20.1560.10">
    <property type="entry name" value="ABC transporter type 1, transmembrane domain"/>
    <property type="match status" value="1"/>
</dbReference>
<evidence type="ECO:0000259" key="12">
    <source>
        <dbReference type="PROSITE" id="PS50990"/>
    </source>
</evidence>
<feature type="transmembrane region" description="Helical" evidence="9">
    <location>
        <begin position="308"/>
        <end position="326"/>
    </location>
</feature>
<feature type="domain" description="ABC transporter" evidence="10">
    <location>
        <begin position="485"/>
        <end position="720"/>
    </location>
</feature>
<evidence type="ECO:0000313" key="14">
    <source>
        <dbReference type="Proteomes" id="UP000603602"/>
    </source>
</evidence>
<keyword evidence="8 9" id="KW-0472">Membrane</keyword>
<dbReference type="SUPFAM" id="SSF90123">
    <property type="entry name" value="ABC transporter transmembrane region"/>
    <property type="match status" value="1"/>
</dbReference>
<dbReference type="PROSITE" id="PS50893">
    <property type="entry name" value="ABC_TRANSPORTER_2"/>
    <property type="match status" value="1"/>
</dbReference>
<evidence type="ECO:0000256" key="3">
    <source>
        <dbReference type="ARBA" id="ARBA00022692"/>
    </source>
</evidence>
<reference evidence="14" key="1">
    <citation type="submission" date="2023-07" db="EMBL/GenBank/DDBJ databases">
        <title>Thauera sp. CAU 1555 isolated from sand of Yaerae Beach.</title>
        <authorList>
            <person name="Kim W."/>
        </authorList>
    </citation>
    <scope>NUCLEOTIDE SEQUENCE [LARGE SCALE GENOMIC DNA]</scope>
    <source>
        <strain evidence="14">CAU 1555</strain>
    </source>
</reference>
<dbReference type="Pfam" id="PF00005">
    <property type="entry name" value="ABC_tran"/>
    <property type="match status" value="1"/>
</dbReference>
<evidence type="ECO:0000256" key="4">
    <source>
        <dbReference type="ARBA" id="ARBA00022741"/>
    </source>
</evidence>
<keyword evidence="4" id="KW-0547">Nucleotide-binding</keyword>
<evidence type="ECO:0000259" key="11">
    <source>
        <dbReference type="PROSITE" id="PS50929"/>
    </source>
</evidence>
<gene>
    <name evidence="13" type="ORF">IFO67_14955</name>
</gene>
<comment type="caution">
    <text evidence="13">The sequence shown here is derived from an EMBL/GenBank/DDBJ whole genome shotgun (WGS) entry which is preliminary data.</text>
</comment>
<dbReference type="CDD" id="cd03245">
    <property type="entry name" value="ABCC_bacteriocin_exporters"/>
    <property type="match status" value="1"/>
</dbReference>
<feature type="transmembrane region" description="Helical" evidence="9">
    <location>
        <begin position="173"/>
        <end position="195"/>
    </location>
</feature>
<dbReference type="InterPro" id="IPR003593">
    <property type="entry name" value="AAA+_ATPase"/>
</dbReference>
<dbReference type="InterPro" id="IPR017750">
    <property type="entry name" value="ATPase_T1SS"/>
</dbReference>
<dbReference type="PROSITE" id="PS50990">
    <property type="entry name" value="PEPTIDASE_C39"/>
    <property type="match status" value="1"/>
</dbReference>
<dbReference type="Proteomes" id="UP000603602">
    <property type="component" value="Unassembled WGS sequence"/>
</dbReference>
<evidence type="ECO:0000256" key="2">
    <source>
        <dbReference type="ARBA" id="ARBA00022475"/>
    </source>
</evidence>
<keyword evidence="7 9" id="KW-1133">Transmembrane helix</keyword>
<dbReference type="RefSeq" id="WP_187719464.1">
    <property type="nucleotide sequence ID" value="NZ_JACTAH010000002.1"/>
</dbReference>
<dbReference type="PANTHER" id="PTHR43394:SF1">
    <property type="entry name" value="ATP-BINDING CASSETTE SUB-FAMILY B MEMBER 10, MITOCHONDRIAL"/>
    <property type="match status" value="1"/>
</dbReference>
<dbReference type="InterPro" id="IPR039421">
    <property type="entry name" value="Type_1_exporter"/>
</dbReference>
<sequence length="720" mass="77380">MESATPGSAEVAVAVARPDALLECLILVTRAHGGTLTRETALAGLPVDAAGLTPSLFERAAQRAGMTSKVVACPLEGLNDALAPTILLLGDDRACVLAGWDDTRSVARVVFPELGEAAVDMPVAELAARYSGRAIYLRPRFRFDARSPMVRPARAQHWFWGVIAENRALYRDVLIAALLINLFALAMPLFVMNVYDRVVPNNAIETLWVLAAGVLVVLVGDLVLRTMRGHFVDLAGGRIDVKLSARIMERVLGLRLEERPASAGSFAANLRAFESVRDFISSATVIAFIDVPFAALFLLVIGWIAWPLALPFVVGVALLLLYAMAVQGKMHELTETTYRAGAQRNATLIEGLVGIEAIKALGAEAPVQRKWERSAALLARVGAQLRLLSASATNGAMWVQQAVSVAMIVLGVYLIGEGELTMGGLIACYMLSSRAMAPIGQVAGLLVQYHNAATALASLDTLMAQEVERPEESNFVSRPSLRGAIEFRDVSFHYPGQETLALRNVSLRIQPGERVAILGRVGSGKTTLEKLILGLYRPTGGAVLVDGVDVRQLDPAELRRNVGYVAQDVTLFYGTLRENIALSAPLADDAAVLRAAETAGILEFVNNHPQGFDMLVGERGESLSGGQRQGVAIARALINDPPVLLLDEPTSSMDHSSEEDIKRRLGEYARGRTMIVVTHRTSLLDLIDRIIVIDAGRVVADGPKAQVVEALRQGRIGRAG</sequence>
<dbReference type="PANTHER" id="PTHR43394">
    <property type="entry name" value="ATP-DEPENDENT PERMEASE MDL1, MITOCHONDRIAL"/>
    <property type="match status" value="1"/>
</dbReference>
<dbReference type="NCBIfam" id="TIGR03375">
    <property type="entry name" value="type_I_sec_LssB"/>
    <property type="match status" value="1"/>
</dbReference>
<dbReference type="InterPro" id="IPR003439">
    <property type="entry name" value="ABC_transporter-like_ATP-bd"/>
</dbReference>
<dbReference type="EMBL" id="JACYTO010000002">
    <property type="protein sequence ID" value="MBD8504193.1"/>
    <property type="molecule type" value="Genomic_DNA"/>
</dbReference>
<keyword evidence="6" id="KW-0067">ATP-binding</keyword>
<organism evidence="13 14">
    <name type="scientific">Thauera sedimentorum</name>
    <dbReference type="NCBI Taxonomy" id="2767595"/>
    <lineage>
        <taxon>Bacteria</taxon>
        <taxon>Pseudomonadati</taxon>
        <taxon>Pseudomonadota</taxon>
        <taxon>Betaproteobacteria</taxon>
        <taxon>Rhodocyclales</taxon>
        <taxon>Zoogloeaceae</taxon>
        <taxon>Thauera</taxon>
    </lineage>
</organism>
<dbReference type="SMART" id="SM00382">
    <property type="entry name" value="AAA"/>
    <property type="match status" value="1"/>
</dbReference>
<evidence type="ECO:0000313" key="13">
    <source>
        <dbReference type="EMBL" id="MBD8504193.1"/>
    </source>
</evidence>
<dbReference type="Pfam" id="PF00664">
    <property type="entry name" value="ABC_membrane"/>
    <property type="match status" value="1"/>
</dbReference>
<feature type="domain" description="Peptidase C39" evidence="12">
    <location>
        <begin position="14"/>
        <end position="137"/>
    </location>
</feature>
<accession>A0ABR9BCW3</accession>
<dbReference type="CDD" id="cd18587">
    <property type="entry name" value="ABC_6TM_LapB_like"/>
    <property type="match status" value="1"/>
</dbReference>
<dbReference type="Gene3D" id="3.90.70.10">
    <property type="entry name" value="Cysteine proteinases"/>
    <property type="match status" value="1"/>
</dbReference>
<feature type="domain" description="ABC transmembrane type-1" evidence="11">
    <location>
        <begin position="173"/>
        <end position="451"/>
    </location>
</feature>
<protein>
    <submittedName>
        <fullName evidence="13">Type I secretion system permease/ATPase</fullName>
    </submittedName>
</protein>
<evidence type="ECO:0000256" key="7">
    <source>
        <dbReference type="ARBA" id="ARBA00022989"/>
    </source>
</evidence>